<protein>
    <submittedName>
        <fullName evidence="2">Uncharacterized protein</fullName>
    </submittedName>
</protein>
<name>A0A1E5QDM8_9CYAN</name>
<dbReference type="STRING" id="1781255.BH720_25515"/>
<accession>A0A1E5QDM8</accession>
<evidence type="ECO:0000313" key="2">
    <source>
        <dbReference type="EMBL" id="OEJ72433.1"/>
    </source>
</evidence>
<gene>
    <name evidence="2" type="ORF">BH720_25515</name>
</gene>
<dbReference type="OrthoDB" id="514559at2"/>
<organism evidence="2">
    <name type="scientific">Desertifilum tharense IPPAS B-1220</name>
    <dbReference type="NCBI Taxonomy" id="1781255"/>
    <lineage>
        <taxon>Bacteria</taxon>
        <taxon>Bacillati</taxon>
        <taxon>Cyanobacteriota</taxon>
        <taxon>Cyanophyceae</taxon>
        <taxon>Desertifilales</taxon>
        <taxon>Desertifilaceae</taxon>
        <taxon>Desertifilum</taxon>
    </lineage>
</organism>
<dbReference type="AlphaFoldDB" id="A0A1E5QDM8"/>
<dbReference type="EMBL" id="MJGC01000132">
    <property type="protein sequence ID" value="OEJ72433.1"/>
    <property type="molecule type" value="Genomic_DNA"/>
</dbReference>
<keyword evidence="1" id="KW-1133">Transmembrane helix</keyword>
<feature type="transmembrane region" description="Helical" evidence="1">
    <location>
        <begin position="126"/>
        <end position="148"/>
    </location>
</feature>
<sequence>MAVKQGLSFDALYFPTPKKMSDREDQNSFFETPSKDDKRFVEIPSDVPSPYAEPLPSGFDPMGHIHLQGRAYDSISGGRMPWWITIATWVVFGLPALFMLGLGLVEDVTFIISLFNQPEAVSGGDIAIAIVALIFRFAIPAFILYILLHWHKGKTSP</sequence>
<evidence type="ECO:0000256" key="1">
    <source>
        <dbReference type="SAM" id="Phobius"/>
    </source>
</evidence>
<reference evidence="2" key="1">
    <citation type="submission" date="2016-09" db="EMBL/GenBank/DDBJ databases">
        <title>Draft genome of thermotolerant cyanobacterium Desertifilum sp. strain IPPAS B-1220.</title>
        <authorList>
            <person name="Sinetova M.A."/>
            <person name="Bolakhan K."/>
            <person name="Zayadan B.K."/>
            <person name="Mironov K.S."/>
            <person name="Ustinova V."/>
            <person name="Kupriyanova E.V."/>
            <person name="Sidorov R.A."/>
            <person name="Skrypnik A.N."/>
            <person name="Gogoleva N.E."/>
            <person name="Gogolev Y.V."/>
            <person name="Los D.A."/>
        </authorList>
    </citation>
    <scope>NUCLEOTIDE SEQUENCE [LARGE SCALE GENOMIC DNA]</scope>
    <source>
        <strain evidence="2">IPPAS B-1220</strain>
    </source>
</reference>
<feature type="transmembrane region" description="Helical" evidence="1">
    <location>
        <begin position="82"/>
        <end position="106"/>
    </location>
</feature>
<keyword evidence="1" id="KW-0812">Transmembrane</keyword>
<keyword evidence="1" id="KW-0472">Membrane</keyword>
<dbReference type="RefSeq" id="WP_069970040.1">
    <property type="nucleotide sequence ID" value="NZ_CM124774.1"/>
</dbReference>
<proteinExistence type="predicted"/>
<comment type="caution">
    <text evidence="2">The sequence shown here is derived from an EMBL/GenBank/DDBJ whole genome shotgun (WGS) entry which is preliminary data.</text>
</comment>